<keyword evidence="2" id="KW-1185">Reference proteome</keyword>
<organism evidence="1 2">
    <name type="scientific">Nosema granulosis</name>
    <dbReference type="NCBI Taxonomy" id="83296"/>
    <lineage>
        <taxon>Eukaryota</taxon>
        <taxon>Fungi</taxon>
        <taxon>Fungi incertae sedis</taxon>
        <taxon>Microsporidia</taxon>
        <taxon>Nosematidae</taxon>
        <taxon>Nosema</taxon>
    </lineage>
</organism>
<sequence length="244" mass="28039">MDNSKKLNRRTKRTKTVAIDYESLLAEERKNEALNNDVKRDVRTADARPDVRKNIYISKNESKDVKRVSVRTNFMSCTDFSTSNKEKKVSFSESPAEIFNIYKFPKANKTNDEKIQKTASITNQSIDSYQQITNKIDSDMHRLLASLNLLIPFCSKFRTPSRTVNINVPSLTKHFDLLVSKNKPDLTKLILLPSHVTNISPHRIVSQIVSDETSLESSSEEEQTFIGDRMYPFDAVMSLWKSRI</sequence>
<protein>
    <submittedName>
        <fullName evidence="1">Uncharacterized protein</fullName>
    </submittedName>
</protein>
<reference evidence="1 2" key="1">
    <citation type="journal article" date="2020" name="Genome Biol. Evol.">
        <title>Comparative genomics of strictly vertically transmitted, feminizing microsporidia endosymbionts of amphipod crustaceans.</title>
        <authorList>
            <person name="Cormier A."/>
            <person name="Chebbi M.A."/>
            <person name="Giraud I."/>
            <person name="Wattier R."/>
            <person name="Teixeira M."/>
            <person name="Gilbert C."/>
            <person name="Rigaud T."/>
            <person name="Cordaux R."/>
        </authorList>
    </citation>
    <scope>NUCLEOTIDE SEQUENCE [LARGE SCALE GENOMIC DNA]</scope>
    <source>
        <strain evidence="1 2">Ou3-Ou53</strain>
    </source>
</reference>
<evidence type="ECO:0000313" key="2">
    <source>
        <dbReference type="Proteomes" id="UP000740883"/>
    </source>
</evidence>
<proteinExistence type="predicted"/>
<accession>A0A9P6GYY4</accession>
<evidence type="ECO:0000313" key="1">
    <source>
        <dbReference type="EMBL" id="KAF9762873.1"/>
    </source>
</evidence>
<comment type="caution">
    <text evidence="1">The sequence shown here is derived from an EMBL/GenBank/DDBJ whole genome shotgun (WGS) entry which is preliminary data.</text>
</comment>
<name>A0A9P6GYY4_9MICR</name>
<dbReference type="AlphaFoldDB" id="A0A9P6GYY4"/>
<gene>
    <name evidence="1" type="ORF">NGRA_1704</name>
</gene>
<dbReference type="EMBL" id="SBJO01000125">
    <property type="protein sequence ID" value="KAF9762873.1"/>
    <property type="molecule type" value="Genomic_DNA"/>
</dbReference>
<dbReference type="Proteomes" id="UP000740883">
    <property type="component" value="Unassembled WGS sequence"/>
</dbReference>